<evidence type="ECO:0000256" key="1">
    <source>
        <dbReference type="ARBA" id="ARBA00022448"/>
    </source>
</evidence>
<keyword evidence="3 5" id="KW-0067">ATP-binding</keyword>
<feature type="domain" description="ABC transporter" evidence="4">
    <location>
        <begin position="12"/>
        <end position="247"/>
    </location>
</feature>
<dbReference type="PANTHER" id="PTHR45772:SF1">
    <property type="entry name" value="ABC TRANSPORTER ATP-BINDING PROTEIN"/>
    <property type="match status" value="1"/>
</dbReference>
<keyword evidence="2" id="KW-0547">Nucleotide-binding</keyword>
<dbReference type="PANTHER" id="PTHR45772">
    <property type="entry name" value="CONSERVED COMPONENT OF ABC TRANSPORTER FOR NATURAL AMINO ACIDS-RELATED"/>
    <property type="match status" value="1"/>
</dbReference>
<evidence type="ECO:0000256" key="3">
    <source>
        <dbReference type="ARBA" id="ARBA00022840"/>
    </source>
</evidence>
<gene>
    <name evidence="5" type="ORF">JJB09_15365</name>
</gene>
<dbReference type="AlphaFoldDB" id="A0A937CLP8"/>
<dbReference type="InterPro" id="IPR027417">
    <property type="entry name" value="P-loop_NTPase"/>
</dbReference>
<dbReference type="SMART" id="SM00382">
    <property type="entry name" value="AAA"/>
    <property type="match status" value="1"/>
</dbReference>
<dbReference type="GO" id="GO:0016887">
    <property type="term" value="F:ATP hydrolysis activity"/>
    <property type="evidence" value="ECO:0007669"/>
    <property type="project" value="InterPro"/>
</dbReference>
<keyword evidence="1" id="KW-0813">Transport</keyword>
<keyword evidence="6" id="KW-1185">Reference proteome</keyword>
<protein>
    <submittedName>
        <fullName evidence="5">ABC transporter ATP-binding protein</fullName>
    </submittedName>
</protein>
<evidence type="ECO:0000256" key="2">
    <source>
        <dbReference type="ARBA" id="ARBA00022741"/>
    </source>
</evidence>
<dbReference type="GO" id="GO:0005886">
    <property type="term" value="C:plasma membrane"/>
    <property type="evidence" value="ECO:0007669"/>
    <property type="project" value="TreeGrafter"/>
</dbReference>
<evidence type="ECO:0000313" key="6">
    <source>
        <dbReference type="Proteomes" id="UP000633219"/>
    </source>
</evidence>
<dbReference type="RefSeq" id="WP_201659858.1">
    <property type="nucleotide sequence ID" value="NZ_JAEQNC010000008.1"/>
</dbReference>
<dbReference type="PROSITE" id="PS50893">
    <property type="entry name" value="ABC_TRANSPORTER_2"/>
    <property type="match status" value="1"/>
</dbReference>
<sequence>MRHGDMAGGTTLVAAGIVKHFQGVVALDGVDIALEPGRVTGLFGPNGSGKTTLVNCLSGVLTPTKGTIGLGGTRIENLARERRARLGLVRTYQNLRLFPALSVAENVETGLFAADPALGGKARRQLIDEALDLQGLRPHAHKAVSTLPYGLQKRTEIARALISHPRVLLLDEPAAGLGAGDWQSLVESLKVARQQMGFAMLLIDHNVAFVTALADTLTVLANGRVILSGEPQHVLANSEVARIYLGDAHAAT</sequence>
<proteinExistence type="predicted"/>
<accession>A0A937CLP8</accession>
<dbReference type="InterPro" id="IPR003593">
    <property type="entry name" value="AAA+_ATPase"/>
</dbReference>
<reference evidence="5" key="1">
    <citation type="submission" date="2021-01" db="EMBL/GenBank/DDBJ databases">
        <title>Rhizobium sp. strain KVB221 16S ribosomal RNA gene Genome sequencing and assembly.</title>
        <authorList>
            <person name="Kang M."/>
        </authorList>
    </citation>
    <scope>NUCLEOTIDE SEQUENCE</scope>
    <source>
        <strain evidence="5">KVB221</strain>
    </source>
</reference>
<evidence type="ECO:0000259" key="4">
    <source>
        <dbReference type="PROSITE" id="PS50893"/>
    </source>
</evidence>
<comment type="caution">
    <text evidence="5">The sequence shown here is derived from an EMBL/GenBank/DDBJ whole genome shotgun (WGS) entry which is preliminary data.</text>
</comment>
<dbReference type="EMBL" id="JAEQNC010000008">
    <property type="protein sequence ID" value="MBL0373415.1"/>
    <property type="molecule type" value="Genomic_DNA"/>
</dbReference>
<name>A0A937CLP8_9HYPH</name>
<dbReference type="GO" id="GO:0005524">
    <property type="term" value="F:ATP binding"/>
    <property type="evidence" value="ECO:0007669"/>
    <property type="project" value="UniProtKB-KW"/>
</dbReference>
<dbReference type="Pfam" id="PF00005">
    <property type="entry name" value="ABC_tran"/>
    <property type="match status" value="1"/>
</dbReference>
<organism evidence="5 6">
    <name type="scientific">Rhizobium setariae</name>
    <dbReference type="NCBI Taxonomy" id="2801340"/>
    <lineage>
        <taxon>Bacteria</taxon>
        <taxon>Pseudomonadati</taxon>
        <taxon>Pseudomonadota</taxon>
        <taxon>Alphaproteobacteria</taxon>
        <taxon>Hyphomicrobiales</taxon>
        <taxon>Rhizobiaceae</taxon>
        <taxon>Rhizobium/Agrobacterium group</taxon>
        <taxon>Rhizobium</taxon>
    </lineage>
</organism>
<dbReference type="InterPro" id="IPR051120">
    <property type="entry name" value="ABC_AA/LPS_Transport"/>
</dbReference>
<dbReference type="Proteomes" id="UP000633219">
    <property type="component" value="Unassembled WGS sequence"/>
</dbReference>
<dbReference type="InterPro" id="IPR003439">
    <property type="entry name" value="ABC_transporter-like_ATP-bd"/>
</dbReference>
<dbReference type="SUPFAM" id="SSF52540">
    <property type="entry name" value="P-loop containing nucleoside triphosphate hydrolases"/>
    <property type="match status" value="1"/>
</dbReference>
<evidence type="ECO:0000313" key="5">
    <source>
        <dbReference type="EMBL" id="MBL0373415.1"/>
    </source>
</evidence>
<dbReference type="Gene3D" id="3.40.50.300">
    <property type="entry name" value="P-loop containing nucleotide triphosphate hydrolases"/>
    <property type="match status" value="1"/>
</dbReference>